<proteinExistence type="predicted"/>
<accession>X1U3B7</accession>
<organism evidence="1">
    <name type="scientific">marine sediment metagenome</name>
    <dbReference type="NCBI Taxonomy" id="412755"/>
    <lineage>
        <taxon>unclassified sequences</taxon>
        <taxon>metagenomes</taxon>
        <taxon>ecological metagenomes</taxon>
    </lineage>
</organism>
<comment type="caution">
    <text evidence="1">The sequence shown here is derived from an EMBL/GenBank/DDBJ whole genome shotgun (WGS) entry which is preliminary data.</text>
</comment>
<name>X1U3B7_9ZZZZ</name>
<dbReference type="AlphaFoldDB" id="X1U3B7"/>
<reference evidence="1" key="1">
    <citation type="journal article" date="2014" name="Front. Microbiol.">
        <title>High frequency of phylogenetically diverse reductive dehalogenase-homologous genes in deep subseafloor sedimentary metagenomes.</title>
        <authorList>
            <person name="Kawai M."/>
            <person name="Futagami T."/>
            <person name="Toyoda A."/>
            <person name="Takaki Y."/>
            <person name="Nishi S."/>
            <person name="Hori S."/>
            <person name="Arai W."/>
            <person name="Tsubouchi T."/>
            <person name="Morono Y."/>
            <person name="Uchiyama I."/>
            <person name="Ito T."/>
            <person name="Fujiyama A."/>
            <person name="Inagaki F."/>
            <person name="Takami H."/>
        </authorList>
    </citation>
    <scope>NUCLEOTIDE SEQUENCE</scope>
    <source>
        <strain evidence="1">Expedition CK06-06</strain>
    </source>
</reference>
<sequence length="116" mass="13531">MHERERPRLIEMFEGKKIDRVVTVEEFSDVAIHYKVTFERRNGNELEANNKEELQKEVRAYFIGKCERIRRILRSALGGEDRKLTLTLEVVDKLGMPPGVYKIVHEAPDKIHISGI</sequence>
<evidence type="ECO:0000313" key="1">
    <source>
        <dbReference type="EMBL" id="GAJ11969.1"/>
    </source>
</evidence>
<dbReference type="EMBL" id="BARW01034956">
    <property type="protein sequence ID" value="GAJ11969.1"/>
    <property type="molecule type" value="Genomic_DNA"/>
</dbReference>
<protein>
    <submittedName>
        <fullName evidence="1">Uncharacterized protein</fullName>
    </submittedName>
</protein>
<gene>
    <name evidence="1" type="ORF">S12H4_54651</name>
</gene>